<dbReference type="AlphaFoldDB" id="A0A1D2NA17"/>
<dbReference type="OrthoDB" id="6077919at2759"/>
<organism evidence="5 6">
    <name type="scientific">Orchesella cincta</name>
    <name type="common">Springtail</name>
    <name type="synonym">Podura cincta</name>
    <dbReference type="NCBI Taxonomy" id="48709"/>
    <lineage>
        <taxon>Eukaryota</taxon>
        <taxon>Metazoa</taxon>
        <taxon>Ecdysozoa</taxon>
        <taxon>Arthropoda</taxon>
        <taxon>Hexapoda</taxon>
        <taxon>Collembola</taxon>
        <taxon>Entomobryomorpha</taxon>
        <taxon>Entomobryoidea</taxon>
        <taxon>Orchesellidae</taxon>
        <taxon>Orchesellinae</taxon>
        <taxon>Orchesella</taxon>
    </lineage>
</organism>
<comment type="caution">
    <text evidence="5">The sequence shown here is derived from an EMBL/GenBank/DDBJ whole genome shotgun (WGS) entry which is preliminary data.</text>
</comment>
<dbReference type="SMART" id="SM00355">
    <property type="entry name" value="ZnF_C2H2"/>
    <property type="match status" value="2"/>
</dbReference>
<accession>A0A1D2NA17</accession>
<evidence type="ECO:0000256" key="2">
    <source>
        <dbReference type="SAM" id="Coils"/>
    </source>
</evidence>
<feature type="compositionally biased region" description="Polar residues" evidence="3">
    <location>
        <begin position="262"/>
        <end position="275"/>
    </location>
</feature>
<dbReference type="Proteomes" id="UP000094527">
    <property type="component" value="Unassembled WGS sequence"/>
</dbReference>
<dbReference type="InterPro" id="IPR029044">
    <property type="entry name" value="Nucleotide-diphossugar_trans"/>
</dbReference>
<feature type="region of interest" description="Disordered" evidence="3">
    <location>
        <begin position="222"/>
        <end position="242"/>
    </location>
</feature>
<feature type="region of interest" description="Disordered" evidence="3">
    <location>
        <begin position="255"/>
        <end position="276"/>
    </location>
</feature>
<dbReference type="PROSITE" id="PS50157">
    <property type="entry name" value="ZINC_FINGER_C2H2_2"/>
    <property type="match status" value="2"/>
</dbReference>
<keyword evidence="2" id="KW-0175">Coiled coil</keyword>
<dbReference type="Gene3D" id="3.90.550.10">
    <property type="entry name" value="Spore Coat Polysaccharide Biosynthesis Protein SpsA, Chain A"/>
    <property type="match status" value="1"/>
</dbReference>
<reference evidence="5 6" key="1">
    <citation type="journal article" date="2016" name="Genome Biol. Evol.">
        <title>Gene Family Evolution Reflects Adaptation to Soil Environmental Stressors in the Genome of the Collembolan Orchesella cincta.</title>
        <authorList>
            <person name="Faddeeva-Vakhrusheva A."/>
            <person name="Derks M.F."/>
            <person name="Anvar S.Y."/>
            <person name="Agamennone V."/>
            <person name="Suring W."/>
            <person name="Smit S."/>
            <person name="van Straalen N.M."/>
            <person name="Roelofs D."/>
        </authorList>
    </citation>
    <scope>NUCLEOTIDE SEQUENCE [LARGE SCALE GENOMIC DNA]</scope>
    <source>
        <tissue evidence="5">Mixed pool</tissue>
    </source>
</reference>
<evidence type="ECO:0000313" key="6">
    <source>
        <dbReference type="Proteomes" id="UP000094527"/>
    </source>
</evidence>
<feature type="domain" description="C2H2-type" evidence="4">
    <location>
        <begin position="577"/>
        <end position="605"/>
    </location>
</feature>
<dbReference type="PROSITE" id="PS00028">
    <property type="entry name" value="ZINC_FINGER_C2H2_1"/>
    <property type="match status" value="2"/>
</dbReference>
<evidence type="ECO:0000259" key="4">
    <source>
        <dbReference type="PROSITE" id="PS50157"/>
    </source>
</evidence>
<evidence type="ECO:0000313" key="5">
    <source>
        <dbReference type="EMBL" id="ODN02087.1"/>
    </source>
</evidence>
<evidence type="ECO:0000256" key="1">
    <source>
        <dbReference type="PROSITE-ProRule" id="PRU00042"/>
    </source>
</evidence>
<gene>
    <name evidence="5" type="ORF">Ocin01_04603</name>
</gene>
<dbReference type="EMBL" id="LJIJ01000125">
    <property type="protein sequence ID" value="ODN02087.1"/>
    <property type="molecule type" value="Genomic_DNA"/>
</dbReference>
<feature type="domain" description="C2H2-type" evidence="4">
    <location>
        <begin position="545"/>
        <end position="573"/>
    </location>
</feature>
<keyword evidence="1" id="KW-0862">Zinc</keyword>
<sequence>MSSFNDQIWLTSVLVDTDVRNAITLCISLRRTTTFRKIGVIVSPQVSRELHDNIESCFDFVFPLQLDRNVAGLKHSEFVKLYGLTLKVFKICVILAPNMLVVALKNCDELFDWAEQNVDDYASTKDAEMSVFVIRPSLPVFNRVLEKSGRNVGTGLSHRMETYVEDKYNRKLLESEMLVENEKDILMVNLPSNLGDELEIQSLETLTRLAVRLRENVDSKNALLGPDTLSQRSPPDDSVTQDDVKPLVLRGSETVKPHQAHLSPNASTSTQSQHQDVVDVLKENEVEATELADHDPTPASSPGGQQTQSDMQNIIKDLEADKSKLEKENEELKETVLFLGRQLSSNDKRIASLEKDVKAEQKVNLELRANLKKAEQYKQKIRKMALENSDDDFDNDEGRKPVVGNGQIKIEEEGNVQEVHAANDARLNTEDKEIIDITLSDDDEEGPSKRIKLEEPEIDDFMEVIEEENSKDEDMNNEQDFNSLLDVNIEESSSEPQLTCSLPATRLPDHCRFDFLNGFVCKCKKHFSSKRNLDYHIRYYNRRKFECKLCGQKFAYWYIYQTHLKRKHNATIPGGVIGCSLCGRHFATRARFHKHRHEFHSNADSTR</sequence>
<keyword evidence="1" id="KW-0479">Metal-binding</keyword>
<dbReference type="GO" id="GO:0008270">
    <property type="term" value="F:zinc ion binding"/>
    <property type="evidence" value="ECO:0007669"/>
    <property type="project" value="UniProtKB-KW"/>
</dbReference>
<dbReference type="InterPro" id="IPR013087">
    <property type="entry name" value="Znf_C2H2_type"/>
</dbReference>
<dbReference type="Gene3D" id="3.30.160.60">
    <property type="entry name" value="Classic Zinc Finger"/>
    <property type="match status" value="1"/>
</dbReference>
<proteinExistence type="predicted"/>
<keyword evidence="1" id="KW-0863">Zinc-finger</keyword>
<dbReference type="STRING" id="48709.A0A1D2NA17"/>
<name>A0A1D2NA17_ORCCI</name>
<protein>
    <submittedName>
        <fullName evidence="5">Glycogenin-2</fullName>
    </submittedName>
</protein>
<evidence type="ECO:0000256" key="3">
    <source>
        <dbReference type="SAM" id="MobiDB-lite"/>
    </source>
</evidence>
<feature type="coiled-coil region" evidence="2">
    <location>
        <begin position="308"/>
        <end position="384"/>
    </location>
</feature>
<keyword evidence="6" id="KW-1185">Reference proteome</keyword>